<keyword evidence="3" id="KW-1185">Reference proteome</keyword>
<evidence type="ECO:0000313" key="3">
    <source>
        <dbReference type="Proteomes" id="UP001556367"/>
    </source>
</evidence>
<feature type="region of interest" description="Disordered" evidence="1">
    <location>
        <begin position="1"/>
        <end position="69"/>
    </location>
</feature>
<proteinExistence type="predicted"/>
<name>A0ABR3JJ65_9AGAR</name>
<dbReference type="Proteomes" id="UP001556367">
    <property type="component" value="Unassembled WGS sequence"/>
</dbReference>
<gene>
    <name evidence="2" type="ORF">HGRIS_004088</name>
</gene>
<feature type="compositionally biased region" description="Acidic residues" evidence="1">
    <location>
        <begin position="42"/>
        <end position="57"/>
    </location>
</feature>
<reference evidence="3" key="1">
    <citation type="submission" date="2024-06" db="EMBL/GenBank/DDBJ databases">
        <title>Multi-omics analyses provide insights into the biosynthesis of the anticancer antibiotic pleurotin in Hohenbuehelia grisea.</title>
        <authorList>
            <person name="Weaver J.A."/>
            <person name="Alberti F."/>
        </authorList>
    </citation>
    <scope>NUCLEOTIDE SEQUENCE [LARGE SCALE GENOMIC DNA]</scope>
    <source>
        <strain evidence="3">T-177</strain>
    </source>
</reference>
<dbReference type="EMBL" id="JASNQZ010000007">
    <property type="protein sequence ID" value="KAL0955181.1"/>
    <property type="molecule type" value="Genomic_DNA"/>
</dbReference>
<protein>
    <submittedName>
        <fullName evidence="2">Uncharacterized protein</fullName>
    </submittedName>
</protein>
<feature type="compositionally biased region" description="Basic and acidic residues" evidence="1">
    <location>
        <begin position="1"/>
        <end position="15"/>
    </location>
</feature>
<feature type="compositionally biased region" description="Polar residues" evidence="1">
    <location>
        <begin position="30"/>
        <end position="40"/>
    </location>
</feature>
<comment type="caution">
    <text evidence="2">The sequence shown here is derived from an EMBL/GenBank/DDBJ whole genome shotgun (WGS) entry which is preliminary data.</text>
</comment>
<feature type="compositionally biased region" description="Basic and acidic residues" evidence="1">
    <location>
        <begin position="58"/>
        <end position="69"/>
    </location>
</feature>
<accession>A0ABR3JJ65</accession>
<evidence type="ECO:0000313" key="2">
    <source>
        <dbReference type="EMBL" id="KAL0955181.1"/>
    </source>
</evidence>
<organism evidence="2 3">
    <name type="scientific">Hohenbuehelia grisea</name>
    <dbReference type="NCBI Taxonomy" id="104357"/>
    <lineage>
        <taxon>Eukaryota</taxon>
        <taxon>Fungi</taxon>
        <taxon>Dikarya</taxon>
        <taxon>Basidiomycota</taxon>
        <taxon>Agaricomycotina</taxon>
        <taxon>Agaricomycetes</taxon>
        <taxon>Agaricomycetidae</taxon>
        <taxon>Agaricales</taxon>
        <taxon>Pleurotineae</taxon>
        <taxon>Pleurotaceae</taxon>
        <taxon>Hohenbuehelia</taxon>
    </lineage>
</organism>
<sequence length="69" mass="7753">MRGDDIGGLRPDWKKQVKRKDAHVPVPVSQRKQAASSQVSLIDDDPEPSEFQGDESETAPKLRELPRQT</sequence>
<evidence type="ECO:0000256" key="1">
    <source>
        <dbReference type="SAM" id="MobiDB-lite"/>
    </source>
</evidence>